<dbReference type="SUPFAM" id="SSF50129">
    <property type="entry name" value="GroES-like"/>
    <property type="match status" value="1"/>
</dbReference>
<dbReference type="CDD" id="cd08288">
    <property type="entry name" value="MDR_yhdh"/>
    <property type="match status" value="1"/>
</dbReference>
<dbReference type="Gene3D" id="3.40.50.720">
    <property type="entry name" value="NAD(P)-binding Rossmann-like Domain"/>
    <property type="match status" value="1"/>
</dbReference>
<dbReference type="PANTHER" id="PTHR43677">
    <property type="entry name" value="SHORT-CHAIN DEHYDROGENASE/REDUCTASE"/>
    <property type="match status" value="1"/>
</dbReference>
<dbReference type="SUPFAM" id="SSF51735">
    <property type="entry name" value="NAD(P)-binding Rossmann-fold domains"/>
    <property type="match status" value="1"/>
</dbReference>
<reference evidence="2 3" key="1">
    <citation type="journal article" date="2018" name="J. Microbiol.">
        <title>Leifsonia flava sp. nov., a novel actinobacterium isolated from the rhizosphere of Aquilegia viridiflora.</title>
        <authorList>
            <person name="Cai Y."/>
            <person name="Tao W.Z."/>
            <person name="Ma Y.J."/>
            <person name="Cheng J."/>
            <person name="Zhang M.Y."/>
            <person name="Zhang Y.X."/>
        </authorList>
    </citation>
    <scope>NUCLEOTIDE SEQUENCE [LARGE SCALE GENOMIC DNA]</scope>
    <source>
        <strain evidence="2 3">SYP-B2174</strain>
    </source>
</reference>
<evidence type="ECO:0000259" key="1">
    <source>
        <dbReference type="SMART" id="SM00829"/>
    </source>
</evidence>
<proteinExistence type="predicted"/>
<dbReference type="RefSeq" id="WP_135120157.1">
    <property type="nucleotide sequence ID" value="NZ_SPQZ01000003.1"/>
</dbReference>
<comment type="caution">
    <text evidence="2">The sequence shown here is derived from an EMBL/GenBank/DDBJ whole genome shotgun (WGS) entry which is preliminary data.</text>
</comment>
<dbReference type="InterPro" id="IPR013154">
    <property type="entry name" value="ADH-like_N"/>
</dbReference>
<dbReference type="InterPro" id="IPR051397">
    <property type="entry name" value="Zn-ADH-like_protein"/>
</dbReference>
<dbReference type="Gene3D" id="3.90.180.10">
    <property type="entry name" value="Medium-chain alcohol dehydrogenases, catalytic domain"/>
    <property type="match status" value="1"/>
</dbReference>
<dbReference type="Proteomes" id="UP000298127">
    <property type="component" value="Unassembled WGS sequence"/>
</dbReference>
<dbReference type="InterPro" id="IPR020843">
    <property type="entry name" value="ER"/>
</dbReference>
<dbReference type="InterPro" id="IPR011032">
    <property type="entry name" value="GroES-like_sf"/>
</dbReference>
<name>A0A4Y9R050_9MICO</name>
<dbReference type="Pfam" id="PF08240">
    <property type="entry name" value="ADH_N"/>
    <property type="match status" value="1"/>
</dbReference>
<keyword evidence="3" id="KW-1185">Reference proteome</keyword>
<organism evidence="2 3">
    <name type="scientific">Orlajensenia leifsoniae</name>
    <dbReference type="NCBI Taxonomy" id="2561933"/>
    <lineage>
        <taxon>Bacteria</taxon>
        <taxon>Bacillati</taxon>
        <taxon>Actinomycetota</taxon>
        <taxon>Actinomycetes</taxon>
        <taxon>Micrococcales</taxon>
        <taxon>Microbacteriaceae</taxon>
        <taxon>Orlajensenia</taxon>
    </lineage>
</organism>
<dbReference type="PANTHER" id="PTHR43677:SF1">
    <property type="entry name" value="ACRYLYL-COA REDUCTASE ACUI-RELATED"/>
    <property type="match status" value="1"/>
</dbReference>
<dbReference type="InterPro" id="IPR013149">
    <property type="entry name" value="ADH-like_C"/>
</dbReference>
<dbReference type="GO" id="GO:0043957">
    <property type="term" value="F:acryloyl-CoA reductase (NADPH) activity"/>
    <property type="evidence" value="ECO:0007669"/>
    <property type="project" value="TreeGrafter"/>
</dbReference>
<dbReference type="EMBL" id="SPQZ01000003">
    <property type="protein sequence ID" value="TFV98154.1"/>
    <property type="molecule type" value="Genomic_DNA"/>
</dbReference>
<dbReference type="InterPro" id="IPR036291">
    <property type="entry name" value="NAD(P)-bd_dom_sf"/>
</dbReference>
<accession>A0A4Y9R050</accession>
<dbReference type="InterPro" id="IPR014188">
    <property type="entry name" value="Acrylyl-CoA_reductase_AcuI"/>
</dbReference>
<protein>
    <submittedName>
        <fullName evidence="2">Oxidoreductase</fullName>
    </submittedName>
</protein>
<sequence>MGSAERFRAIVVDRETDAAGKPRLTSTLRELSSTDLRTGDAAPDAAGTVELAVSYSSLNYKDGLAVAGKPGVTRNYPIVAGIDVVGTVVGSTDDRWAAGDRVLLNGGGLSETRHGGYTERAVIPGASLVRVPAPLTDRQAAAIGTAGFTAMLSVLALERHGVSPADGPVLVTGASGGVGSVAISLLARAGFEVTAVTGRAADNGEYLRSLGAAELLDRDELAEAGKPLQSQRWAAAIDSVGGVPLANMLAQVQYGGVVAACGLAASADLPTTVMPFILRAVSLVGINSVEAPLPLREQAWARLATDLDLGQLDAMTTEIGLADVFAAADDILAGRTRGRTVVAIGGRDGAGETES</sequence>
<evidence type="ECO:0000313" key="3">
    <source>
        <dbReference type="Proteomes" id="UP000298127"/>
    </source>
</evidence>
<dbReference type="Pfam" id="PF00107">
    <property type="entry name" value="ADH_zinc_N"/>
    <property type="match status" value="1"/>
</dbReference>
<evidence type="ECO:0000313" key="2">
    <source>
        <dbReference type="EMBL" id="TFV98154.1"/>
    </source>
</evidence>
<dbReference type="AlphaFoldDB" id="A0A4Y9R050"/>
<dbReference type="NCBIfam" id="TIGR02823">
    <property type="entry name" value="oxido_YhdH"/>
    <property type="match status" value="1"/>
</dbReference>
<feature type="domain" description="Enoyl reductase (ER)" evidence="1">
    <location>
        <begin position="29"/>
        <end position="342"/>
    </location>
</feature>
<dbReference type="SMART" id="SM00829">
    <property type="entry name" value="PKS_ER"/>
    <property type="match status" value="1"/>
</dbReference>
<gene>
    <name evidence="2" type="ORF">E4M00_08995</name>
</gene>